<accession>A0ABS5WAV0</accession>
<comment type="caution">
    <text evidence="1">The sequence shown here is derived from an EMBL/GenBank/DDBJ whole genome shotgun (WGS) entry which is preliminary data.</text>
</comment>
<proteinExistence type="predicted"/>
<sequence length="80" mass="8836">MVSLFFFKGALLPDPAGLLRGGGTIIRHIRFQDIREFENPEVESLISAALELVEPPLDPSADGRLVIKSVSARQRPRRPA</sequence>
<reference evidence="1 2" key="1">
    <citation type="submission" date="2021-05" db="EMBL/GenBank/DDBJ databases">
        <title>Croceibacterium sp. LX-88 genome sequence.</title>
        <authorList>
            <person name="Luo X."/>
        </authorList>
    </citation>
    <scope>NUCLEOTIDE SEQUENCE [LARGE SCALE GENOMIC DNA]</scope>
    <source>
        <strain evidence="1 2">LX-88</strain>
    </source>
</reference>
<keyword evidence="2" id="KW-1185">Reference proteome</keyword>
<dbReference type="EMBL" id="JAHFVK010000002">
    <property type="protein sequence ID" value="MBT2135594.1"/>
    <property type="molecule type" value="Genomic_DNA"/>
</dbReference>
<name>A0ABS5WAV0_9SPHN</name>
<organism evidence="1 2">
    <name type="scientific">Croceibacterium selenioxidans</name>
    <dbReference type="NCBI Taxonomy" id="2838833"/>
    <lineage>
        <taxon>Bacteria</taxon>
        <taxon>Pseudomonadati</taxon>
        <taxon>Pseudomonadota</taxon>
        <taxon>Alphaproteobacteria</taxon>
        <taxon>Sphingomonadales</taxon>
        <taxon>Erythrobacteraceae</taxon>
        <taxon>Croceibacterium</taxon>
    </lineage>
</organism>
<dbReference type="RefSeq" id="WP_214537287.1">
    <property type="nucleotide sequence ID" value="NZ_JAHFVK010000002.1"/>
</dbReference>
<dbReference type="Proteomes" id="UP000811255">
    <property type="component" value="Unassembled WGS sequence"/>
</dbReference>
<evidence type="ECO:0000313" key="2">
    <source>
        <dbReference type="Proteomes" id="UP000811255"/>
    </source>
</evidence>
<gene>
    <name evidence="1" type="ORF">KK137_14745</name>
</gene>
<protein>
    <submittedName>
        <fullName evidence="1">DUF1801 domain-containing protein</fullName>
    </submittedName>
</protein>
<evidence type="ECO:0000313" key="1">
    <source>
        <dbReference type="EMBL" id="MBT2135594.1"/>
    </source>
</evidence>